<dbReference type="PROSITE" id="PS00198">
    <property type="entry name" value="4FE4S_FER_1"/>
    <property type="match status" value="1"/>
</dbReference>
<dbReference type="RefSeq" id="WP_074670794.1">
    <property type="nucleotide sequence ID" value="NZ_FNQG01000002.1"/>
</dbReference>
<evidence type="ECO:0000259" key="4">
    <source>
        <dbReference type="PROSITE" id="PS51379"/>
    </source>
</evidence>
<dbReference type="AlphaFoldDB" id="A0A1H3VXT4"/>
<protein>
    <submittedName>
        <fullName evidence="5">Ferredoxin-type protein NapG</fullName>
    </submittedName>
</protein>
<feature type="domain" description="4Fe-4S ferredoxin-type" evidence="4">
    <location>
        <begin position="39"/>
        <end position="68"/>
    </location>
</feature>
<evidence type="ECO:0000256" key="1">
    <source>
        <dbReference type="ARBA" id="ARBA00022723"/>
    </source>
</evidence>
<dbReference type="GO" id="GO:0046872">
    <property type="term" value="F:metal ion binding"/>
    <property type="evidence" value="ECO:0007669"/>
    <property type="project" value="UniProtKB-KW"/>
</dbReference>
<dbReference type="CDD" id="cd16373">
    <property type="entry name" value="DMSOR_beta_like"/>
    <property type="match status" value="1"/>
</dbReference>
<dbReference type="InterPro" id="IPR017900">
    <property type="entry name" value="4Fe4S_Fe_S_CS"/>
</dbReference>
<accession>A0A1H3VXT4</accession>
<evidence type="ECO:0000313" key="6">
    <source>
        <dbReference type="Proteomes" id="UP000183469"/>
    </source>
</evidence>
<proteinExistence type="predicted"/>
<name>A0A1H3VXT4_SELRU</name>
<dbReference type="Proteomes" id="UP000183469">
    <property type="component" value="Unassembled WGS sequence"/>
</dbReference>
<organism evidence="5 6">
    <name type="scientific">Selenomonas ruminantium</name>
    <dbReference type="NCBI Taxonomy" id="971"/>
    <lineage>
        <taxon>Bacteria</taxon>
        <taxon>Bacillati</taxon>
        <taxon>Bacillota</taxon>
        <taxon>Negativicutes</taxon>
        <taxon>Selenomonadales</taxon>
        <taxon>Selenomonadaceae</taxon>
        <taxon>Selenomonas</taxon>
    </lineage>
</organism>
<dbReference type="PROSITE" id="PS51379">
    <property type="entry name" value="4FE4S_FER_2"/>
    <property type="match status" value="3"/>
</dbReference>
<feature type="domain" description="4Fe-4S ferredoxin-type" evidence="4">
    <location>
        <begin position="75"/>
        <end position="106"/>
    </location>
</feature>
<feature type="domain" description="4Fe-4S ferredoxin-type" evidence="4">
    <location>
        <begin position="149"/>
        <end position="181"/>
    </location>
</feature>
<keyword evidence="1" id="KW-0479">Metal-binding</keyword>
<evidence type="ECO:0000256" key="2">
    <source>
        <dbReference type="ARBA" id="ARBA00023004"/>
    </source>
</evidence>
<dbReference type="Pfam" id="PF12837">
    <property type="entry name" value="Fer4_6"/>
    <property type="match status" value="1"/>
</dbReference>
<gene>
    <name evidence="5" type="ORF">SAMN05660648_00626</name>
</gene>
<dbReference type="SUPFAM" id="SSF54862">
    <property type="entry name" value="4Fe-4S ferredoxins"/>
    <property type="match status" value="1"/>
</dbReference>
<sequence length="183" mass="19873">MERRSLIKMLLGGGLLGLFLENSKSGKAETGLIRPPGAEPEELFLATCARCGKCAEVCPLSCIKIAHGEQGLAIGTPYIVPVEGYCDLCMKCTEVCTTGALKPVAKEKVRMGLAEIDKDICLARKGEDCRVCHANCPFYDKAIKLENYKYPTVDPDYCTGCGRCEYVCIASPQKAATVKPRKE</sequence>
<keyword evidence="2" id="KW-0408">Iron</keyword>
<dbReference type="GO" id="GO:0051536">
    <property type="term" value="F:iron-sulfur cluster binding"/>
    <property type="evidence" value="ECO:0007669"/>
    <property type="project" value="UniProtKB-KW"/>
</dbReference>
<dbReference type="Gene3D" id="3.30.70.20">
    <property type="match status" value="2"/>
</dbReference>
<dbReference type="EMBL" id="FNQG01000002">
    <property type="protein sequence ID" value="SDZ78902.1"/>
    <property type="molecule type" value="Genomic_DNA"/>
</dbReference>
<reference evidence="5 6" key="1">
    <citation type="submission" date="2016-10" db="EMBL/GenBank/DDBJ databases">
        <authorList>
            <person name="de Groot N.N."/>
        </authorList>
    </citation>
    <scope>NUCLEOTIDE SEQUENCE [LARGE SCALE GENOMIC DNA]</scope>
    <source>
        <strain evidence="5 6">DSM 2872</strain>
    </source>
</reference>
<evidence type="ECO:0000256" key="3">
    <source>
        <dbReference type="ARBA" id="ARBA00023014"/>
    </source>
</evidence>
<keyword evidence="3" id="KW-0411">Iron-sulfur</keyword>
<dbReference type="InterPro" id="IPR017896">
    <property type="entry name" value="4Fe4S_Fe-S-bd"/>
</dbReference>
<evidence type="ECO:0000313" key="5">
    <source>
        <dbReference type="EMBL" id="SDZ78902.1"/>
    </source>
</evidence>